<dbReference type="Pfam" id="PF00096">
    <property type="entry name" value="zf-C2H2"/>
    <property type="match status" value="1"/>
</dbReference>
<proteinExistence type="predicted"/>
<dbReference type="GO" id="GO:0008270">
    <property type="term" value="F:zinc ion binding"/>
    <property type="evidence" value="ECO:0007669"/>
    <property type="project" value="UniProtKB-KW"/>
</dbReference>
<keyword evidence="2 4" id="KW-0863">Zinc-finger</keyword>
<organism evidence="6">
    <name type="scientific">Arion vulgaris</name>
    <dbReference type="NCBI Taxonomy" id="1028688"/>
    <lineage>
        <taxon>Eukaryota</taxon>
        <taxon>Metazoa</taxon>
        <taxon>Spiralia</taxon>
        <taxon>Lophotrochozoa</taxon>
        <taxon>Mollusca</taxon>
        <taxon>Gastropoda</taxon>
        <taxon>Heterobranchia</taxon>
        <taxon>Euthyneura</taxon>
        <taxon>Panpulmonata</taxon>
        <taxon>Eupulmonata</taxon>
        <taxon>Stylommatophora</taxon>
        <taxon>Helicina</taxon>
        <taxon>Arionoidea</taxon>
        <taxon>Arionidae</taxon>
        <taxon>Arion</taxon>
    </lineage>
</organism>
<keyword evidence="3" id="KW-0862">Zinc</keyword>
<evidence type="ECO:0000259" key="5">
    <source>
        <dbReference type="PROSITE" id="PS50157"/>
    </source>
</evidence>
<gene>
    <name evidence="6" type="primary">ORF24112</name>
</gene>
<dbReference type="AlphaFoldDB" id="A0A0B6YGU6"/>
<feature type="domain" description="C2H2-type" evidence="5">
    <location>
        <begin position="44"/>
        <end position="70"/>
    </location>
</feature>
<feature type="non-terminal residue" evidence="6">
    <location>
        <position position="70"/>
    </location>
</feature>
<dbReference type="SUPFAM" id="SSF57667">
    <property type="entry name" value="beta-beta-alpha zinc fingers"/>
    <property type="match status" value="1"/>
</dbReference>
<sequence>HKVVMQYDLESGEVLSVSDKSSNLGDRTANNARNQKIREGQIMYKCEDCGAEFARQDGLKAHQRKHTGEK</sequence>
<dbReference type="FunFam" id="3.30.160.60:FF:002343">
    <property type="entry name" value="Zinc finger protein 33A"/>
    <property type="match status" value="1"/>
</dbReference>
<dbReference type="Gene3D" id="3.30.160.60">
    <property type="entry name" value="Classic Zinc Finger"/>
    <property type="match status" value="1"/>
</dbReference>
<protein>
    <recommendedName>
        <fullName evidence="5">C2H2-type domain-containing protein</fullName>
    </recommendedName>
</protein>
<evidence type="ECO:0000313" key="6">
    <source>
        <dbReference type="EMBL" id="CEK54996.1"/>
    </source>
</evidence>
<keyword evidence="1" id="KW-0479">Metal-binding</keyword>
<evidence type="ECO:0000256" key="1">
    <source>
        <dbReference type="ARBA" id="ARBA00022723"/>
    </source>
</evidence>
<evidence type="ECO:0000256" key="4">
    <source>
        <dbReference type="PROSITE-ProRule" id="PRU00042"/>
    </source>
</evidence>
<evidence type="ECO:0000256" key="3">
    <source>
        <dbReference type="ARBA" id="ARBA00022833"/>
    </source>
</evidence>
<dbReference type="PROSITE" id="PS50157">
    <property type="entry name" value="ZINC_FINGER_C2H2_2"/>
    <property type="match status" value="1"/>
</dbReference>
<accession>A0A0B6YGU6</accession>
<dbReference type="InterPro" id="IPR036236">
    <property type="entry name" value="Znf_C2H2_sf"/>
</dbReference>
<dbReference type="InterPro" id="IPR013087">
    <property type="entry name" value="Znf_C2H2_type"/>
</dbReference>
<name>A0A0B6YGU6_9EUPU</name>
<reference evidence="6" key="1">
    <citation type="submission" date="2014-12" db="EMBL/GenBank/DDBJ databases">
        <title>Insight into the proteome of Arion vulgaris.</title>
        <authorList>
            <person name="Aradska J."/>
            <person name="Bulat T."/>
            <person name="Smidak R."/>
            <person name="Sarate P."/>
            <person name="Gangsoo J."/>
            <person name="Sialana F."/>
            <person name="Bilban M."/>
            <person name="Lubec G."/>
        </authorList>
    </citation>
    <scope>NUCLEOTIDE SEQUENCE</scope>
    <source>
        <tissue evidence="6">Skin</tissue>
    </source>
</reference>
<dbReference type="EMBL" id="HACG01008131">
    <property type="protein sequence ID" value="CEK54996.1"/>
    <property type="molecule type" value="Transcribed_RNA"/>
</dbReference>
<evidence type="ECO:0000256" key="2">
    <source>
        <dbReference type="ARBA" id="ARBA00022771"/>
    </source>
</evidence>
<feature type="non-terminal residue" evidence="6">
    <location>
        <position position="1"/>
    </location>
</feature>
<dbReference type="PROSITE" id="PS00028">
    <property type="entry name" value="ZINC_FINGER_C2H2_1"/>
    <property type="match status" value="1"/>
</dbReference>
<dbReference type="SMART" id="SM00355">
    <property type="entry name" value="ZnF_C2H2"/>
    <property type="match status" value="1"/>
</dbReference>